<dbReference type="InterPro" id="IPR023591">
    <property type="entry name" value="Ribosomal_uS2_flav_dom_sf"/>
</dbReference>
<dbReference type="GO" id="GO:0005763">
    <property type="term" value="C:mitochondrial small ribosomal subunit"/>
    <property type="evidence" value="ECO:0007669"/>
    <property type="project" value="TreeGrafter"/>
</dbReference>
<dbReference type="InterPro" id="IPR005706">
    <property type="entry name" value="Ribosomal_uS2_bac/mit/plastid"/>
</dbReference>
<sequence>MEQPIKLLRTLYITDILNYNIHLGTNAKKTNSKMRPFIMGKYHEYAIINIFKTYVHLFRIKLFLIKIIITTGNSNVLFISTDRLLAPVIEKLANMSTSSYINDVCKGGILTNFKFVSKRKKKKSASWKSRSIESKNIMTVASEIPELLQTKDKTRSTTDSQFPLLDQRSKEGNTQKLDYSFLPSQKRFHGITSPNTERPGGKSDEKSRQKKISLLRNKKKPKYASALSIAISSSHQKSGEDTVQKNEEKILNSSLSIRSTENVEKLEQNNNDGKEIKWKDNFPSNTEILEPANSFMLPSIKRKIILNKLYKISLAEDLNYSLPSFHISYGTDSALSPKKKEHLEQDGVSNNLQYLNRLRLLEKKKKIIICRPRQNEKNLETKSRSPAASLENSSNVSDSNEILNLKGKEYSKQTEKDPLTGNIVKPKIKRKVVLKKFYISESNQNQIKIIRVPEVILDNEQRFSKEEEQKSAFLDKQEKTPQYLLKVIGKTIYKIYRPKKIKTPFSNFNKSTNISSTNRLNIPNKKNTCRKPLIKRISSLSLSQIFKRTKEKRSNSKLKVFIKDIYKMYYLEPMKIKIYDGLFFDIDKQAEIKMFDVNKFENKNFRLSSVLPNPLFDSLHSDSNQNDEKTIENKNAKEQKKNGTGMNNNISDLTILEKNHVTSTNEDSLLKNPNVSRPKKKIPKREFYSFLDTDIQKFFYPDISPLTIEQYEKERKHELQTKKIFNKIYKINCQFEEKKYEYIKTGLLNFPQIVIIVGQQKEMKIIKECQKLNILTISISDSDGDPSLTNLFIPGNDDHPISVEYMLKHLAEAIDIGKIILNNLSTP</sequence>
<dbReference type="GeneID" id="40872471"/>
<dbReference type="AlphaFoldDB" id="A0A4Y5P3E9"/>
<gene>
    <name evidence="2 4" type="primary">rps2</name>
</gene>
<keyword evidence="2 4" id="KW-0689">Ribosomal protein</keyword>
<dbReference type="GO" id="GO:0003735">
    <property type="term" value="F:structural constituent of ribosome"/>
    <property type="evidence" value="ECO:0007669"/>
    <property type="project" value="InterPro"/>
</dbReference>
<keyword evidence="2" id="KW-0687">Ribonucleoprotein</keyword>
<evidence type="ECO:0000313" key="4">
    <source>
        <dbReference type="EMBL" id="QCW57789.1"/>
    </source>
</evidence>
<dbReference type="PANTHER" id="PTHR12534:SF0">
    <property type="entry name" value="SMALL RIBOSOMAL SUBUNIT PROTEIN US2M"/>
    <property type="match status" value="1"/>
</dbReference>
<dbReference type="Gene3D" id="3.40.50.10490">
    <property type="entry name" value="Glucose-6-phosphate isomerase like protein, domain 1"/>
    <property type="match status" value="2"/>
</dbReference>
<feature type="compositionally biased region" description="Basic and acidic residues" evidence="3">
    <location>
        <begin position="626"/>
        <end position="641"/>
    </location>
</feature>
<evidence type="ECO:0000256" key="1">
    <source>
        <dbReference type="ARBA" id="ARBA00006242"/>
    </source>
</evidence>
<accession>A0A4Y5P3E9</accession>
<dbReference type="EMBL" id="MK580484">
    <property type="protein sequence ID" value="QCW57789.1"/>
    <property type="molecule type" value="Genomic_DNA"/>
</dbReference>
<dbReference type="InterPro" id="IPR001865">
    <property type="entry name" value="Ribosomal_uS2"/>
</dbReference>
<feature type="region of interest" description="Disordered" evidence="3">
    <location>
        <begin position="187"/>
        <end position="209"/>
    </location>
</feature>
<dbReference type="PANTHER" id="PTHR12534">
    <property type="entry name" value="30S RIBOSOMAL PROTEIN S2 PROKARYOTIC AND ORGANELLAR"/>
    <property type="match status" value="1"/>
</dbReference>
<reference evidence="4" key="1">
    <citation type="journal article" date="2019" name="Int. J. Mol. Sci.">
        <title>Characterization of the Chloroplast Genome of Trentepohlia odorata (Trentepohliales, Chlorophyta), and Discussion of its Taxonomy.</title>
        <authorList>
            <person name="Zhu H."/>
            <person name="Hu Y."/>
            <person name="Liu F."/>
            <person name="Hu Z."/>
            <person name="Liu G."/>
        </authorList>
    </citation>
    <scope>NUCLEOTIDE SEQUENCE</scope>
</reference>
<dbReference type="SUPFAM" id="SSF52313">
    <property type="entry name" value="Ribosomal protein S2"/>
    <property type="match status" value="2"/>
</dbReference>
<dbReference type="Pfam" id="PF00318">
    <property type="entry name" value="Ribosomal_S2"/>
    <property type="match status" value="2"/>
</dbReference>
<organism evidence="4">
    <name type="scientific">Trentepohlia odorata</name>
    <dbReference type="NCBI Taxonomy" id="2576626"/>
    <lineage>
        <taxon>Eukaryota</taxon>
        <taxon>Viridiplantae</taxon>
        <taxon>Chlorophyta</taxon>
        <taxon>core chlorophytes</taxon>
        <taxon>Ulvophyceae</taxon>
        <taxon>TCBD clade</taxon>
        <taxon>Trentepohliales</taxon>
        <taxon>Trentepohliaceae</taxon>
        <taxon>Trentepohlia</taxon>
    </lineage>
</organism>
<proteinExistence type="inferred from homology"/>
<dbReference type="GO" id="GO:0006412">
    <property type="term" value="P:translation"/>
    <property type="evidence" value="ECO:0007669"/>
    <property type="project" value="UniProtKB-UniRule"/>
</dbReference>
<geneLocation type="chloroplast" evidence="4"/>
<dbReference type="GO" id="GO:0009507">
    <property type="term" value="C:chloroplast"/>
    <property type="evidence" value="ECO:0007669"/>
    <property type="project" value="UniProtKB-SubCell"/>
</dbReference>
<keyword evidence="4" id="KW-0934">Plastid</keyword>
<feature type="region of interest" description="Disordered" evidence="3">
    <location>
        <begin position="618"/>
        <end position="649"/>
    </location>
</feature>
<comment type="similarity">
    <text evidence="1 2">Belongs to the universal ribosomal protein uS2 family.</text>
</comment>
<name>A0A4Y5P3E9_9CHLO</name>
<evidence type="ECO:0000256" key="3">
    <source>
        <dbReference type="SAM" id="MobiDB-lite"/>
    </source>
</evidence>
<dbReference type="RefSeq" id="YP_009667486.1">
    <property type="nucleotide sequence ID" value="NC_043776.1"/>
</dbReference>
<evidence type="ECO:0000256" key="2">
    <source>
        <dbReference type="HAMAP-Rule" id="MF_00291"/>
    </source>
</evidence>
<protein>
    <recommendedName>
        <fullName evidence="2">Small ribosomal subunit protein uS2c</fullName>
    </recommendedName>
</protein>
<dbReference type="HAMAP" id="MF_00291_B">
    <property type="entry name" value="Ribosomal_uS2_B"/>
    <property type="match status" value="2"/>
</dbReference>
<keyword evidence="4" id="KW-0150">Chloroplast</keyword>
<comment type="subcellular location">
    <subcellularLocation>
        <location evidence="2">Plastid</location>
        <location evidence="2">Chloroplast</location>
    </subcellularLocation>
</comment>
<dbReference type="Gene3D" id="1.10.287.610">
    <property type="entry name" value="Helix hairpin bin"/>
    <property type="match status" value="1"/>
</dbReference>